<organism evidence="3 4">
    <name type="scientific">Hydnum rufescens UP504</name>
    <dbReference type="NCBI Taxonomy" id="1448309"/>
    <lineage>
        <taxon>Eukaryota</taxon>
        <taxon>Fungi</taxon>
        <taxon>Dikarya</taxon>
        <taxon>Basidiomycota</taxon>
        <taxon>Agaricomycotina</taxon>
        <taxon>Agaricomycetes</taxon>
        <taxon>Cantharellales</taxon>
        <taxon>Hydnaceae</taxon>
        <taxon>Hydnum</taxon>
    </lineage>
</organism>
<keyword evidence="2" id="KW-0812">Transmembrane</keyword>
<accession>A0A9P6AS78</accession>
<protein>
    <submittedName>
        <fullName evidence="3">Uncharacterized protein</fullName>
    </submittedName>
</protein>
<sequence>MAPIISLFERADYGPTFTHVQHSKSGLVAAAIGSGLLALVIIYAYGARILLAFLCFFFPCWFKEPPPSTLAYRRELFTHIPITSPAMRWNDRIDPPPAYASTSSLPSFSERDPSLPSPRATGRFNTAGIEAPCSIPLAD</sequence>
<keyword evidence="4" id="KW-1185">Reference proteome</keyword>
<keyword evidence="2" id="KW-0472">Membrane</keyword>
<feature type="transmembrane region" description="Helical" evidence="2">
    <location>
        <begin position="27"/>
        <end position="58"/>
    </location>
</feature>
<evidence type="ECO:0000256" key="2">
    <source>
        <dbReference type="SAM" id="Phobius"/>
    </source>
</evidence>
<reference evidence="3" key="1">
    <citation type="journal article" date="2020" name="Nat. Commun.">
        <title>Large-scale genome sequencing of mycorrhizal fungi provides insights into the early evolution of symbiotic traits.</title>
        <authorList>
            <person name="Miyauchi S."/>
            <person name="Kiss E."/>
            <person name="Kuo A."/>
            <person name="Drula E."/>
            <person name="Kohler A."/>
            <person name="Sanchez-Garcia M."/>
            <person name="Morin E."/>
            <person name="Andreopoulos B."/>
            <person name="Barry K.W."/>
            <person name="Bonito G."/>
            <person name="Buee M."/>
            <person name="Carver A."/>
            <person name="Chen C."/>
            <person name="Cichocki N."/>
            <person name="Clum A."/>
            <person name="Culley D."/>
            <person name="Crous P.W."/>
            <person name="Fauchery L."/>
            <person name="Girlanda M."/>
            <person name="Hayes R.D."/>
            <person name="Keri Z."/>
            <person name="LaButti K."/>
            <person name="Lipzen A."/>
            <person name="Lombard V."/>
            <person name="Magnuson J."/>
            <person name="Maillard F."/>
            <person name="Murat C."/>
            <person name="Nolan M."/>
            <person name="Ohm R.A."/>
            <person name="Pangilinan J."/>
            <person name="Pereira M.F."/>
            <person name="Perotto S."/>
            <person name="Peter M."/>
            <person name="Pfister S."/>
            <person name="Riley R."/>
            <person name="Sitrit Y."/>
            <person name="Stielow J.B."/>
            <person name="Szollosi G."/>
            <person name="Zifcakova L."/>
            <person name="Stursova M."/>
            <person name="Spatafora J.W."/>
            <person name="Tedersoo L."/>
            <person name="Vaario L.M."/>
            <person name="Yamada A."/>
            <person name="Yan M."/>
            <person name="Wang P."/>
            <person name="Xu J."/>
            <person name="Bruns T."/>
            <person name="Baldrian P."/>
            <person name="Vilgalys R."/>
            <person name="Dunand C."/>
            <person name="Henrissat B."/>
            <person name="Grigoriev I.V."/>
            <person name="Hibbett D."/>
            <person name="Nagy L.G."/>
            <person name="Martin F.M."/>
        </authorList>
    </citation>
    <scope>NUCLEOTIDE SEQUENCE</scope>
    <source>
        <strain evidence="3">UP504</strain>
    </source>
</reference>
<proteinExistence type="predicted"/>
<dbReference type="EMBL" id="MU129007">
    <property type="protein sequence ID" value="KAF9510988.1"/>
    <property type="molecule type" value="Genomic_DNA"/>
</dbReference>
<evidence type="ECO:0000313" key="4">
    <source>
        <dbReference type="Proteomes" id="UP000886523"/>
    </source>
</evidence>
<feature type="region of interest" description="Disordered" evidence="1">
    <location>
        <begin position="87"/>
        <end position="139"/>
    </location>
</feature>
<name>A0A9P6AS78_9AGAM</name>
<keyword evidence="2" id="KW-1133">Transmembrane helix</keyword>
<evidence type="ECO:0000313" key="3">
    <source>
        <dbReference type="EMBL" id="KAF9510988.1"/>
    </source>
</evidence>
<comment type="caution">
    <text evidence="3">The sequence shown here is derived from an EMBL/GenBank/DDBJ whole genome shotgun (WGS) entry which is preliminary data.</text>
</comment>
<gene>
    <name evidence="3" type="ORF">BS47DRAFT_1215946</name>
</gene>
<evidence type="ECO:0000256" key="1">
    <source>
        <dbReference type="SAM" id="MobiDB-lite"/>
    </source>
</evidence>
<dbReference type="Proteomes" id="UP000886523">
    <property type="component" value="Unassembled WGS sequence"/>
</dbReference>
<dbReference type="AlphaFoldDB" id="A0A9P6AS78"/>